<reference evidence="1 2" key="1">
    <citation type="submission" date="2016-07" db="EMBL/GenBank/DDBJ databases">
        <title>Multiple horizontal gene transfer events from other fungi enriched the ability of initially mycotrophic Trichoderma (Ascomycota) to feed on dead plant biomass.</title>
        <authorList>
            <consortium name="DOE Joint Genome Institute"/>
            <person name="Aerts A."/>
            <person name="Atanasova L."/>
            <person name="Chenthamara K."/>
            <person name="Zhang J."/>
            <person name="Grujic M."/>
            <person name="Henrissat B."/>
            <person name="Kuo A."/>
            <person name="Salamov A."/>
            <person name="Lipzen A."/>
            <person name="Labutti K."/>
            <person name="Barry K."/>
            <person name="Miao Y."/>
            <person name="Rahimi M.J."/>
            <person name="Shen Q."/>
            <person name="Grigoriev I.V."/>
            <person name="Kubicek C.P."/>
            <person name="Druzhinina I.S."/>
        </authorList>
    </citation>
    <scope>NUCLEOTIDE SEQUENCE [LARGE SCALE GENOMIC DNA]</scope>
    <source>
        <strain evidence="1 2">ATCC 18648</strain>
    </source>
</reference>
<accession>A0A2T4BVB8</accession>
<sequence>MLALARAWLDMRRPRTGRHRQWLPTCRAATPAGVPISRALGRKSTRTRSARSSRHVSAPRATFLSAIDGLGFHASSQQSRVPEKGRWACALIPLFNPAWTLSWLYEPRTELIMSFAAADSEDIVSPTSRHSVSEALTTG</sequence>
<evidence type="ECO:0000313" key="1">
    <source>
        <dbReference type="EMBL" id="PTB73260.1"/>
    </source>
</evidence>
<name>A0A2T4BVB8_TRILO</name>
<proteinExistence type="predicted"/>
<protein>
    <submittedName>
        <fullName evidence="1">Uncharacterized protein</fullName>
    </submittedName>
</protein>
<evidence type="ECO:0000313" key="2">
    <source>
        <dbReference type="Proteomes" id="UP000240760"/>
    </source>
</evidence>
<keyword evidence="2" id="KW-1185">Reference proteome</keyword>
<dbReference type="EMBL" id="KZ679139">
    <property type="protein sequence ID" value="PTB73260.1"/>
    <property type="molecule type" value="Genomic_DNA"/>
</dbReference>
<dbReference type="AlphaFoldDB" id="A0A2T4BVB8"/>
<organism evidence="1 2">
    <name type="scientific">Trichoderma longibrachiatum ATCC 18648</name>
    <dbReference type="NCBI Taxonomy" id="983965"/>
    <lineage>
        <taxon>Eukaryota</taxon>
        <taxon>Fungi</taxon>
        <taxon>Dikarya</taxon>
        <taxon>Ascomycota</taxon>
        <taxon>Pezizomycotina</taxon>
        <taxon>Sordariomycetes</taxon>
        <taxon>Hypocreomycetidae</taxon>
        <taxon>Hypocreales</taxon>
        <taxon>Hypocreaceae</taxon>
        <taxon>Trichoderma</taxon>
    </lineage>
</organism>
<gene>
    <name evidence="1" type="ORF">M440DRAFT_1077275</name>
</gene>
<dbReference type="Proteomes" id="UP000240760">
    <property type="component" value="Unassembled WGS sequence"/>
</dbReference>